<protein>
    <recommendedName>
        <fullName evidence="4">GerMN domain-containing protein</fullName>
    </recommendedName>
</protein>
<dbReference type="EMBL" id="JAGEOK010000025">
    <property type="protein sequence ID" value="MBO2442334.1"/>
    <property type="molecule type" value="Genomic_DNA"/>
</dbReference>
<sequence>MIRRRGRAVRALAAAAAVTAAVVSAGCGVRPTGVLSAGSMPVAQGRASTITVYLVKGGGIRPVVRPGLPGHPYLAIAQLGVPVTSVEGRVGLYSEVRVPLEGRIVDDPSVLIVDLQEGVPHRRVSWSRVALGQIACTAASIPGVEQVKLWSGPDPDEYGWGLVDCADFADLR</sequence>
<dbReference type="RefSeq" id="WP_208270675.1">
    <property type="nucleotide sequence ID" value="NZ_BAAAGM010000042.1"/>
</dbReference>
<feature type="signal peptide" evidence="1">
    <location>
        <begin position="1"/>
        <end position="25"/>
    </location>
</feature>
<accession>A0ABS3R7Z6</accession>
<dbReference type="Proteomes" id="UP000666915">
    <property type="component" value="Unassembled WGS sequence"/>
</dbReference>
<evidence type="ECO:0000256" key="1">
    <source>
        <dbReference type="SAM" id="SignalP"/>
    </source>
</evidence>
<reference evidence="2 3" key="1">
    <citation type="submission" date="2021-03" db="EMBL/GenBank/DDBJ databases">
        <authorList>
            <person name="Kanchanasin P."/>
            <person name="Saeng-In P."/>
            <person name="Phongsopitanun W."/>
            <person name="Yuki M."/>
            <person name="Kudo T."/>
            <person name="Ohkuma M."/>
            <person name="Tanasupawat S."/>
        </authorList>
    </citation>
    <scope>NUCLEOTIDE SEQUENCE [LARGE SCALE GENOMIC DNA]</scope>
    <source>
        <strain evidence="2 3">L46</strain>
    </source>
</reference>
<comment type="caution">
    <text evidence="2">The sequence shown here is derived from an EMBL/GenBank/DDBJ whole genome shotgun (WGS) entry which is preliminary data.</text>
</comment>
<gene>
    <name evidence="2" type="ORF">J4557_32890</name>
</gene>
<keyword evidence="3" id="KW-1185">Reference proteome</keyword>
<dbReference type="PROSITE" id="PS51257">
    <property type="entry name" value="PROKAR_LIPOPROTEIN"/>
    <property type="match status" value="1"/>
</dbReference>
<feature type="chain" id="PRO_5046505504" description="GerMN domain-containing protein" evidence="1">
    <location>
        <begin position="26"/>
        <end position="172"/>
    </location>
</feature>
<organism evidence="2 3">
    <name type="scientific">Actinomadura nitritigenes</name>
    <dbReference type="NCBI Taxonomy" id="134602"/>
    <lineage>
        <taxon>Bacteria</taxon>
        <taxon>Bacillati</taxon>
        <taxon>Actinomycetota</taxon>
        <taxon>Actinomycetes</taxon>
        <taxon>Streptosporangiales</taxon>
        <taxon>Thermomonosporaceae</taxon>
        <taxon>Actinomadura</taxon>
    </lineage>
</organism>
<evidence type="ECO:0000313" key="3">
    <source>
        <dbReference type="Proteomes" id="UP000666915"/>
    </source>
</evidence>
<name>A0ABS3R7Z6_9ACTN</name>
<keyword evidence="1" id="KW-0732">Signal</keyword>
<evidence type="ECO:0008006" key="4">
    <source>
        <dbReference type="Google" id="ProtNLM"/>
    </source>
</evidence>
<proteinExistence type="predicted"/>
<evidence type="ECO:0000313" key="2">
    <source>
        <dbReference type="EMBL" id="MBO2442334.1"/>
    </source>
</evidence>